<proteinExistence type="predicted"/>
<keyword evidence="2" id="KW-0378">Hydrolase</keyword>
<dbReference type="GO" id="GO:0016787">
    <property type="term" value="F:hydrolase activity"/>
    <property type="evidence" value="ECO:0007669"/>
    <property type="project" value="UniProtKB-KW"/>
</dbReference>
<dbReference type="RefSeq" id="WP_052551033.1">
    <property type="nucleotide sequence ID" value="NZ_JMCC02000048.1"/>
</dbReference>
<dbReference type="Proteomes" id="UP000031599">
    <property type="component" value="Unassembled WGS sequence"/>
</dbReference>
<evidence type="ECO:0000259" key="1">
    <source>
        <dbReference type="Pfam" id="PF01738"/>
    </source>
</evidence>
<dbReference type="AlphaFoldDB" id="A0A0C1ZDL6"/>
<evidence type="ECO:0000313" key="2">
    <source>
        <dbReference type="EMBL" id="KIG15719.1"/>
    </source>
</evidence>
<dbReference type="InterPro" id="IPR029058">
    <property type="entry name" value="AB_hydrolase_fold"/>
</dbReference>
<dbReference type="SUPFAM" id="SSF53474">
    <property type="entry name" value="alpha/beta-Hydrolases"/>
    <property type="match status" value="1"/>
</dbReference>
<comment type="caution">
    <text evidence="2">The sequence shown here is derived from an EMBL/GenBank/DDBJ whole genome shotgun (WGS) entry which is preliminary data.</text>
</comment>
<reference evidence="2 3" key="1">
    <citation type="submission" date="2014-12" db="EMBL/GenBank/DDBJ databases">
        <title>Genome assembly of Enhygromyxa salina DSM 15201.</title>
        <authorList>
            <person name="Sharma G."/>
            <person name="Subramanian S."/>
        </authorList>
    </citation>
    <scope>NUCLEOTIDE SEQUENCE [LARGE SCALE GENOMIC DNA]</scope>
    <source>
        <strain evidence="2 3">DSM 15201</strain>
    </source>
</reference>
<dbReference type="Pfam" id="PF01738">
    <property type="entry name" value="DLH"/>
    <property type="match status" value="1"/>
</dbReference>
<feature type="domain" description="Dienelactone hydrolase" evidence="1">
    <location>
        <begin position="15"/>
        <end position="229"/>
    </location>
</feature>
<dbReference type="Gene3D" id="3.40.50.1820">
    <property type="entry name" value="alpha/beta hydrolase"/>
    <property type="match status" value="1"/>
</dbReference>
<dbReference type="EMBL" id="JMCC02000048">
    <property type="protein sequence ID" value="KIG15719.1"/>
    <property type="molecule type" value="Genomic_DNA"/>
</dbReference>
<gene>
    <name evidence="2" type="ORF">DB30_05289</name>
</gene>
<dbReference type="InterPro" id="IPR002925">
    <property type="entry name" value="Dienelactn_hydro"/>
</dbReference>
<name>A0A0C1ZDL6_9BACT</name>
<sequence>MSGVDVEISGTGPSMPGYAALPESATRGVVVIHEIFGRQPEIDRVIDRFAAAGYAAVGPDLFHDGSKLGCIRRSLATISSGEGPIAERILQAQRWLIEHAKLDEARVGVIGFCIGGGLALAVGRQFAAVSTNYGDLPPAQVLRGSPPIIGCYGGRDRVFRRNADRLRERMSALGHEPQIHVFPTAGHSFLTDGHHPIANAASWPLFQIRWDPQVAEDGWAKILAFFEQSL</sequence>
<accession>A0A0C1ZDL6</accession>
<dbReference type="InterPro" id="IPR051049">
    <property type="entry name" value="Dienelactone_hydrolase-like"/>
</dbReference>
<organism evidence="2 3">
    <name type="scientific">Enhygromyxa salina</name>
    <dbReference type="NCBI Taxonomy" id="215803"/>
    <lineage>
        <taxon>Bacteria</taxon>
        <taxon>Pseudomonadati</taxon>
        <taxon>Myxococcota</taxon>
        <taxon>Polyangia</taxon>
        <taxon>Nannocystales</taxon>
        <taxon>Nannocystaceae</taxon>
        <taxon>Enhygromyxa</taxon>
    </lineage>
</organism>
<evidence type="ECO:0000313" key="3">
    <source>
        <dbReference type="Proteomes" id="UP000031599"/>
    </source>
</evidence>
<dbReference type="PANTHER" id="PTHR46623:SF6">
    <property type="entry name" value="ALPHA_BETA-HYDROLASES SUPERFAMILY PROTEIN"/>
    <property type="match status" value="1"/>
</dbReference>
<dbReference type="PANTHER" id="PTHR46623">
    <property type="entry name" value="CARBOXYMETHYLENEBUTENOLIDASE-RELATED"/>
    <property type="match status" value="1"/>
</dbReference>
<protein>
    <submittedName>
        <fullName evidence="2">Dienelactone hydrolase family protein</fullName>
    </submittedName>
</protein>